<evidence type="ECO:0000313" key="2">
    <source>
        <dbReference type="EMBL" id="GLB38961.1"/>
    </source>
</evidence>
<dbReference type="Proteomes" id="UP001063166">
    <property type="component" value="Unassembled WGS sequence"/>
</dbReference>
<evidence type="ECO:0000313" key="3">
    <source>
        <dbReference type="Proteomes" id="UP001063166"/>
    </source>
</evidence>
<keyword evidence="1" id="KW-1133">Transmembrane helix</keyword>
<evidence type="ECO:0000256" key="1">
    <source>
        <dbReference type="SAM" id="Phobius"/>
    </source>
</evidence>
<feature type="transmembrane region" description="Helical" evidence="1">
    <location>
        <begin position="12"/>
        <end position="35"/>
    </location>
</feature>
<dbReference type="AlphaFoldDB" id="A0A9P3PNN7"/>
<proteinExistence type="predicted"/>
<protein>
    <submittedName>
        <fullName evidence="2">Uncharacterized protein</fullName>
    </submittedName>
</protein>
<reference evidence="2" key="1">
    <citation type="submission" date="2022-07" db="EMBL/GenBank/DDBJ databases">
        <title>The genome of Lyophyllum shimeji provides insight into the initial evolution of ectomycorrhizal fungal genome.</title>
        <authorList>
            <person name="Kobayashi Y."/>
            <person name="Shibata T."/>
            <person name="Hirakawa H."/>
            <person name="Shigenobu S."/>
            <person name="Nishiyama T."/>
            <person name="Yamada A."/>
            <person name="Hasebe M."/>
            <person name="Kawaguchi M."/>
        </authorList>
    </citation>
    <scope>NUCLEOTIDE SEQUENCE</scope>
    <source>
        <strain evidence="2">AT787</strain>
    </source>
</reference>
<accession>A0A9P3PNN7</accession>
<dbReference type="EMBL" id="BRPK01000006">
    <property type="protein sequence ID" value="GLB38961.1"/>
    <property type="molecule type" value="Genomic_DNA"/>
</dbReference>
<sequence length="329" mass="35678">MDGQYDPDYRQVEAFIALQILGGALFVLTALSAFIAQLRGGSRHPTFFSFCFAWVLFCVSYSLLYFAGQQGTRPEHGLCVVQSALVYAAPPLYVRALSPYPTLTRNDARASSATISLVTHLLLNVLLALSRTADKRRSSLSSAALVLVPWVIWVAVFVGVLLFGIHHSDLVQISPNGTFCILTHTTLPKLTSVWATIASTVLVSEEAVIAILLYRNREVFSAGLGRNKTMAIRVGIFTALGVAAIAVALVYTVTQKRGVQFDLLIAAIPPSAAVIFGTQKDILQVWVFWRKYDHTESHATEGSAVLTTILSSRMTASIPSHPVPASQSV</sequence>
<feature type="transmembrane region" description="Helical" evidence="1">
    <location>
        <begin position="193"/>
        <end position="214"/>
    </location>
</feature>
<feature type="transmembrane region" description="Helical" evidence="1">
    <location>
        <begin position="110"/>
        <end position="130"/>
    </location>
</feature>
<gene>
    <name evidence="2" type="ORF">LshimejAT787_0601230</name>
</gene>
<keyword evidence="3" id="KW-1185">Reference proteome</keyword>
<feature type="transmembrane region" description="Helical" evidence="1">
    <location>
        <begin position="142"/>
        <end position="165"/>
    </location>
</feature>
<organism evidence="2 3">
    <name type="scientific">Lyophyllum shimeji</name>
    <name type="common">Hon-shimeji</name>
    <name type="synonym">Tricholoma shimeji</name>
    <dbReference type="NCBI Taxonomy" id="47721"/>
    <lineage>
        <taxon>Eukaryota</taxon>
        <taxon>Fungi</taxon>
        <taxon>Dikarya</taxon>
        <taxon>Basidiomycota</taxon>
        <taxon>Agaricomycotina</taxon>
        <taxon>Agaricomycetes</taxon>
        <taxon>Agaricomycetidae</taxon>
        <taxon>Agaricales</taxon>
        <taxon>Tricholomatineae</taxon>
        <taxon>Lyophyllaceae</taxon>
        <taxon>Lyophyllum</taxon>
    </lineage>
</organism>
<feature type="transmembrane region" description="Helical" evidence="1">
    <location>
        <begin position="47"/>
        <end position="66"/>
    </location>
</feature>
<dbReference type="OrthoDB" id="2988301at2759"/>
<keyword evidence="1" id="KW-0812">Transmembrane</keyword>
<comment type="caution">
    <text evidence="2">The sequence shown here is derived from an EMBL/GenBank/DDBJ whole genome shotgun (WGS) entry which is preliminary data.</text>
</comment>
<keyword evidence="1" id="KW-0472">Membrane</keyword>
<feature type="transmembrane region" description="Helical" evidence="1">
    <location>
        <begin position="234"/>
        <end position="253"/>
    </location>
</feature>
<name>A0A9P3PNN7_LYOSH</name>